<accession>A0A9D4AC21</accession>
<dbReference type="EMBL" id="JAIQCV010000004">
    <property type="protein sequence ID" value="KAH1106679.1"/>
    <property type="molecule type" value="Genomic_DNA"/>
</dbReference>
<evidence type="ECO:0000259" key="1">
    <source>
        <dbReference type="Pfam" id="PF01398"/>
    </source>
</evidence>
<sequence>MARSFLQVAATEEVILKIIKHCKEFSPTLVTGQLLGLDVGSVLEVTNYFPFPIHEGDEEIEPDRANYQLEMMRYLMEVNVGNNTVGCAGDDVGIVLESTSFFAEQGGQSGNKVYGFEALLFGRGQAKLMVDLRN</sequence>
<gene>
    <name evidence="2" type="ORF">J1N35_010447</name>
</gene>
<organism evidence="2 3">
    <name type="scientific">Gossypium stocksii</name>
    <dbReference type="NCBI Taxonomy" id="47602"/>
    <lineage>
        <taxon>Eukaryota</taxon>
        <taxon>Viridiplantae</taxon>
        <taxon>Streptophyta</taxon>
        <taxon>Embryophyta</taxon>
        <taxon>Tracheophyta</taxon>
        <taxon>Spermatophyta</taxon>
        <taxon>Magnoliopsida</taxon>
        <taxon>eudicotyledons</taxon>
        <taxon>Gunneridae</taxon>
        <taxon>Pentapetalae</taxon>
        <taxon>rosids</taxon>
        <taxon>malvids</taxon>
        <taxon>Malvales</taxon>
        <taxon>Malvaceae</taxon>
        <taxon>Malvoideae</taxon>
        <taxon>Gossypium</taxon>
    </lineage>
</organism>
<evidence type="ECO:0000313" key="3">
    <source>
        <dbReference type="Proteomes" id="UP000828251"/>
    </source>
</evidence>
<dbReference type="OrthoDB" id="10265695at2759"/>
<proteinExistence type="predicted"/>
<feature type="domain" description="JAB1/MPN/MOV34 metalloenzyme" evidence="1">
    <location>
        <begin position="4"/>
        <end position="86"/>
    </location>
</feature>
<dbReference type="AlphaFoldDB" id="A0A9D4AC21"/>
<dbReference type="Gene3D" id="3.40.140.10">
    <property type="entry name" value="Cytidine Deaminase, domain 2"/>
    <property type="match status" value="1"/>
</dbReference>
<name>A0A9D4AC21_9ROSI</name>
<reference evidence="2 3" key="1">
    <citation type="journal article" date="2021" name="Plant Biotechnol. J.">
        <title>Multi-omics assisted identification of the key and species-specific regulatory components of drought-tolerant mechanisms in Gossypium stocksii.</title>
        <authorList>
            <person name="Yu D."/>
            <person name="Ke L."/>
            <person name="Zhang D."/>
            <person name="Wu Y."/>
            <person name="Sun Y."/>
            <person name="Mei J."/>
            <person name="Sun J."/>
            <person name="Sun Y."/>
        </authorList>
    </citation>
    <scope>NUCLEOTIDE SEQUENCE [LARGE SCALE GENOMIC DNA]</scope>
    <source>
        <strain evidence="3">cv. E1</strain>
        <tissue evidence="2">Leaf</tissue>
    </source>
</reference>
<keyword evidence="3" id="KW-1185">Reference proteome</keyword>
<dbReference type="InterPro" id="IPR000555">
    <property type="entry name" value="JAMM/MPN+_dom"/>
</dbReference>
<dbReference type="GO" id="GO:0008237">
    <property type="term" value="F:metallopeptidase activity"/>
    <property type="evidence" value="ECO:0007669"/>
    <property type="project" value="InterPro"/>
</dbReference>
<evidence type="ECO:0000313" key="2">
    <source>
        <dbReference type="EMBL" id="KAH1106679.1"/>
    </source>
</evidence>
<comment type="caution">
    <text evidence="2">The sequence shown here is derived from an EMBL/GenBank/DDBJ whole genome shotgun (WGS) entry which is preliminary data.</text>
</comment>
<protein>
    <recommendedName>
        <fullName evidence="1">JAB1/MPN/MOV34 metalloenzyme domain-containing protein</fullName>
    </recommendedName>
</protein>
<dbReference type="Proteomes" id="UP000828251">
    <property type="component" value="Unassembled WGS sequence"/>
</dbReference>
<dbReference type="Pfam" id="PF01398">
    <property type="entry name" value="JAB"/>
    <property type="match status" value="1"/>
</dbReference>